<dbReference type="RefSeq" id="WP_285624218.1">
    <property type="nucleotide sequence ID" value="NZ_BSTJ01000005.1"/>
</dbReference>
<feature type="domain" description="GFO/IDH/MocA-like oxidoreductase" evidence="2">
    <location>
        <begin position="143"/>
        <end position="257"/>
    </location>
</feature>
<evidence type="ECO:0000313" key="4">
    <source>
        <dbReference type="Proteomes" id="UP001165135"/>
    </source>
</evidence>
<dbReference type="Gene3D" id="3.30.360.10">
    <property type="entry name" value="Dihydrodipicolinate Reductase, domain 2"/>
    <property type="match status" value="1"/>
</dbReference>
<dbReference type="SUPFAM" id="SSF55347">
    <property type="entry name" value="Glyceraldehyde-3-phosphate dehydrogenase-like, C-terminal domain"/>
    <property type="match status" value="1"/>
</dbReference>
<sequence>MEHHSASVGVLVVGVGFIAEQHTAAIHADPRARLVGIVDLDAGRAAAAARANGGVPWSTDLAEALARPEVDAVVVCTPNHTHAPIAVAVAEAGRHLLIEKPLATDVAGARRIAAAFADAGRVLMPAHTHRCYDYARAVKEGLGDLGRPEFLRLAILGGWIWPDWRAWVLDPARSGGHALHNGVHLLDLVTWWTGDRPETVYARGRKQTAAELDIYDYLEMTVGFAGGATALCEMSRGHRPATYAARDVLVVGEHGVLTLPWDAEASIVTDESGTGLLPPAGANGFAVQLGAWLDAIGGAEPLMTPGDGVLAVAMGVAAERSIATGEPVRVDDVLTEAGV</sequence>
<accession>A0A9W6RHJ8</accession>
<dbReference type="InterPro" id="IPR055170">
    <property type="entry name" value="GFO_IDH_MocA-like_dom"/>
</dbReference>
<dbReference type="Pfam" id="PF22725">
    <property type="entry name" value="GFO_IDH_MocA_C3"/>
    <property type="match status" value="1"/>
</dbReference>
<dbReference type="PANTHER" id="PTHR43377">
    <property type="entry name" value="BILIVERDIN REDUCTASE A"/>
    <property type="match status" value="1"/>
</dbReference>
<dbReference type="InterPro" id="IPR000683">
    <property type="entry name" value="Gfo/Idh/MocA-like_OxRdtase_N"/>
</dbReference>
<dbReference type="Proteomes" id="UP001165135">
    <property type="component" value="Unassembled WGS sequence"/>
</dbReference>
<dbReference type="AlphaFoldDB" id="A0A9W6RHJ8"/>
<dbReference type="InterPro" id="IPR036291">
    <property type="entry name" value="NAD(P)-bd_dom_sf"/>
</dbReference>
<dbReference type="GO" id="GO:0000166">
    <property type="term" value="F:nucleotide binding"/>
    <property type="evidence" value="ECO:0007669"/>
    <property type="project" value="InterPro"/>
</dbReference>
<dbReference type="EMBL" id="BSTJ01000005">
    <property type="protein sequence ID" value="GLY76166.1"/>
    <property type="molecule type" value="Genomic_DNA"/>
</dbReference>
<evidence type="ECO:0000259" key="1">
    <source>
        <dbReference type="Pfam" id="PF01408"/>
    </source>
</evidence>
<name>A0A9W6RHJ8_9ACTN</name>
<organism evidence="3 4">
    <name type="scientific">Actinoallomurus iriomotensis</name>
    <dbReference type="NCBI Taxonomy" id="478107"/>
    <lineage>
        <taxon>Bacteria</taxon>
        <taxon>Bacillati</taxon>
        <taxon>Actinomycetota</taxon>
        <taxon>Actinomycetes</taxon>
        <taxon>Streptosporangiales</taxon>
        <taxon>Thermomonosporaceae</taxon>
        <taxon>Actinoallomurus</taxon>
    </lineage>
</organism>
<protein>
    <recommendedName>
        <fullName evidence="5">Gfo/Idh/MocA family oxidoreductase</fullName>
    </recommendedName>
</protein>
<reference evidence="3" key="1">
    <citation type="submission" date="2023-03" db="EMBL/GenBank/DDBJ databases">
        <title>Actinoallomurus iriomotensis NBRC 103681.</title>
        <authorList>
            <person name="Ichikawa N."/>
            <person name="Sato H."/>
            <person name="Tonouchi N."/>
        </authorList>
    </citation>
    <scope>NUCLEOTIDE SEQUENCE</scope>
    <source>
        <strain evidence="3">NBRC 103681</strain>
    </source>
</reference>
<dbReference type="SUPFAM" id="SSF51735">
    <property type="entry name" value="NAD(P)-binding Rossmann-fold domains"/>
    <property type="match status" value="1"/>
</dbReference>
<feature type="domain" description="Gfo/Idh/MocA-like oxidoreductase N-terminal" evidence="1">
    <location>
        <begin position="9"/>
        <end position="127"/>
    </location>
</feature>
<gene>
    <name evidence="3" type="ORF">Airi01_044330</name>
</gene>
<dbReference type="Gene3D" id="3.40.50.720">
    <property type="entry name" value="NAD(P)-binding Rossmann-like Domain"/>
    <property type="match status" value="1"/>
</dbReference>
<evidence type="ECO:0008006" key="5">
    <source>
        <dbReference type="Google" id="ProtNLM"/>
    </source>
</evidence>
<evidence type="ECO:0000313" key="3">
    <source>
        <dbReference type="EMBL" id="GLY76166.1"/>
    </source>
</evidence>
<evidence type="ECO:0000259" key="2">
    <source>
        <dbReference type="Pfam" id="PF22725"/>
    </source>
</evidence>
<dbReference type="PANTHER" id="PTHR43377:SF1">
    <property type="entry name" value="BILIVERDIN REDUCTASE A"/>
    <property type="match status" value="1"/>
</dbReference>
<comment type="caution">
    <text evidence="3">The sequence shown here is derived from an EMBL/GenBank/DDBJ whole genome shotgun (WGS) entry which is preliminary data.</text>
</comment>
<dbReference type="Pfam" id="PF01408">
    <property type="entry name" value="GFO_IDH_MocA"/>
    <property type="match status" value="1"/>
</dbReference>
<proteinExistence type="predicted"/>
<dbReference type="InterPro" id="IPR051450">
    <property type="entry name" value="Gfo/Idh/MocA_Oxidoreductases"/>
</dbReference>